<gene>
    <name evidence="8" type="ORF">FAZ97_15390</name>
</gene>
<proteinExistence type="predicted"/>
<feature type="transmembrane region" description="Helical" evidence="6">
    <location>
        <begin position="327"/>
        <end position="346"/>
    </location>
</feature>
<feature type="domain" description="Major facilitator superfamily (MFS) profile" evidence="7">
    <location>
        <begin position="37"/>
        <end position="442"/>
    </location>
</feature>
<evidence type="ECO:0000256" key="6">
    <source>
        <dbReference type="SAM" id="Phobius"/>
    </source>
</evidence>
<keyword evidence="4 6" id="KW-1133">Transmembrane helix</keyword>
<dbReference type="CDD" id="cd17319">
    <property type="entry name" value="MFS_ExuT_GudP_like"/>
    <property type="match status" value="1"/>
</dbReference>
<keyword evidence="9" id="KW-1185">Reference proteome</keyword>
<feature type="transmembrane region" description="Helical" evidence="6">
    <location>
        <begin position="196"/>
        <end position="216"/>
    </location>
</feature>
<feature type="transmembrane region" description="Helical" evidence="6">
    <location>
        <begin position="71"/>
        <end position="91"/>
    </location>
</feature>
<dbReference type="PANTHER" id="PTHR43791">
    <property type="entry name" value="PERMEASE-RELATED"/>
    <property type="match status" value="1"/>
</dbReference>
<dbReference type="EMBL" id="CP046910">
    <property type="protein sequence ID" value="QGZ56376.1"/>
    <property type="molecule type" value="Genomic_DNA"/>
</dbReference>
<comment type="subcellular location">
    <subcellularLocation>
        <location evidence="1">Membrane</location>
        <topology evidence="1">Multi-pass membrane protein</topology>
    </subcellularLocation>
</comment>
<dbReference type="PROSITE" id="PS50850">
    <property type="entry name" value="MFS"/>
    <property type="match status" value="1"/>
</dbReference>
<keyword evidence="2" id="KW-0813">Transport</keyword>
<feature type="transmembrane region" description="Helical" evidence="6">
    <location>
        <begin position="127"/>
        <end position="149"/>
    </location>
</feature>
<protein>
    <submittedName>
        <fullName evidence="8">MFS transporter</fullName>
    </submittedName>
</protein>
<dbReference type="Proteomes" id="UP000434209">
    <property type="component" value="Chromosome 2"/>
</dbReference>
<sequence length="445" mass="47305">MNNRLEAAMANSLTTARPIEAETGAEKLAYAKVTLRLIPLLFICYVAAYLDRVNVGFAKLQMLSDLQFSETVYGLGAGIFFVGYALCEVPSNIILHKVGARAWISRIMITWGLLAGAMVFVKTPTSFYIIRLLLGIAEAGFLPGVVHYLTYWFPSSKRGKVAAIFFTAIPASGVIGGPLSGWIMQSMNGTHGLAGWQWMFVVEAIPSVLLGLLILWKLPNRVADAKWLTLAEKQALQSAIDADDAQKSSIPVSRVFGDRRVLTLIAVCYCMALGSYGISFWLPSIIKATGVKSLLEIGVLSAIPSVAAIVGMILLGRSADRQRERKWHLAAAIAIGGVGMLLSVLFSANTVAALVALSIASIGVFAANPLFWSLPTAFLSGAGAAAAVAFINCTTSTAGFVSPYLIGWIKQTTGSTDAAMLILAACNGLGLLILATMVPAKLVNR</sequence>
<feature type="transmembrane region" description="Helical" evidence="6">
    <location>
        <begin position="33"/>
        <end position="51"/>
    </location>
</feature>
<keyword evidence="5 6" id="KW-0472">Membrane</keyword>
<evidence type="ECO:0000256" key="5">
    <source>
        <dbReference type="ARBA" id="ARBA00023136"/>
    </source>
</evidence>
<feature type="transmembrane region" description="Helical" evidence="6">
    <location>
        <begin position="418"/>
        <end position="440"/>
    </location>
</feature>
<organism evidence="8 9">
    <name type="scientific">Paraburkholderia acidiphila</name>
    <dbReference type="NCBI Taxonomy" id="2571747"/>
    <lineage>
        <taxon>Bacteria</taxon>
        <taxon>Pseudomonadati</taxon>
        <taxon>Pseudomonadota</taxon>
        <taxon>Betaproteobacteria</taxon>
        <taxon>Burkholderiales</taxon>
        <taxon>Burkholderiaceae</taxon>
        <taxon>Paraburkholderia</taxon>
    </lineage>
</organism>
<dbReference type="AlphaFoldDB" id="A0A7Z2J9I0"/>
<keyword evidence="3 6" id="KW-0812">Transmembrane</keyword>
<evidence type="ECO:0000256" key="2">
    <source>
        <dbReference type="ARBA" id="ARBA00022448"/>
    </source>
</evidence>
<evidence type="ECO:0000313" key="8">
    <source>
        <dbReference type="EMBL" id="QGZ56376.1"/>
    </source>
</evidence>
<dbReference type="SUPFAM" id="SSF103473">
    <property type="entry name" value="MFS general substrate transporter"/>
    <property type="match status" value="1"/>
</dbReference>
<name>A0A7Z2J9I0_9BURK</name>
<dbReference type="GO" id="GO:0022857">
    <property type="term" value="F:transmembrane transporter activity"/>
    <property type="evidence" value="ECO:0007669"/>
    <property type="project" value="InterPro"/>
</dbReference>
<dbReference type="FunFam" id="1.20.1250.20:FF:000018">
    <property type="entry name" value="MFS transporter permease"/>
    <property type="match status" value="1"/>
</dbReference>
<feature type="transmembrane region" description="Helical" evidence="6">
    <location>
        <begin position="161"/>
        <end position="184"/>
    </location>
</feature>
<dbReference type="Gene3D" id="1.20.1250.20">
    <property type="entry name" value="MFS general substrate transporter like domains"/>
    <property type="match status" value="2"/>
</dbReference>
<dbReference type="InterPro" id="IPR036259">
    <property type="entry name" value="MFS_trans_sf"/>
</dbReference>
<evidence type="ECO:0000313" key="9">
    <source>
        <dbReference type="Proteomes" id="UP000434209"/>
    </source>
</evidence>
<dbReference type="GO" id="GO:0005886">
    <property type="term" value="C:plasma membrane"/>
    <property type="evidence" value="ECO:0007669"/>
    <property type="project" value="TreeGrafter"/>
</dbReference>
<feature type="transmembrane region" description="Helical" evidence="6">
    <location>
        <begin position="384"/>
        <end position="406"/>
    </location>
</feature>
<dbReference type="InterPro" id="IPR011701">
    <property type="entry name" value="MFS"/>
</dbReference>
<accession>A0A7Z2J9I0</accession>
<evidence type="ECO:0000256" key="4">
    <source>
        <dbReference type="ARBA" id="ARBA00022989"/>
    </source>
</evidence>
<feature type="transmembrane region" description="Helical" evidence="6">
    <location>
        <begin position="352"/>
        <end position="372"/>
    </location>
</feature>
<dbReference type="Pfam" id="PF07690">
    <property type="entry name" value="MFS_1"/>
    <property type="match status" value="1"/>
</dbReference>
<evidence type="ECO:0000259" key="7">
    <source>
        <dbReference type="PROSITE" id="PS50850"/>
    </source>
</evidence>
<dbReference type="InterPro" id="IPR020846">
    <property type="entry name" value="MFS_dom"/>
</dbReference>
<evidence type="ECO:0000256" key="1">
    <source>
        <dbReference type="ARBA" id="ARBA00004141"/>
    </source>
</evidence>
<feature type="transmembrane region" description="Helical" evidence="6">
    <location>
        <begin position="103"/>
        <end position="121"/>
    </location>
</feature>
<dbReference type="PANTHER" id="PTHR43791:SF36">
    <property type="entry name" value="TRANSPORTER, PUTATIVE (AFU_ORTHOLOGUE AFUA_6G08340)-RELATED"/>
    <property type="match status" value="1"/>
</dbReference>
<feature type="transmembrane region" description="Helical" evidence="6">
    <location>
        <begin position="294"/>
        <end position="315"/>
    </location>
</feature>
<dbReference type="KEGG" id="pacp:FAZ97_15390"/>
<dbReference type="OrthoDB" id="5441967at2"/>
<evidence type="ECO:0000256" key="3">
    <source>
        <dbReference type="ARBA" id="ARBA00022692"/>
    </source>
</evidence>
<reference evidence="8 9" key="1">
    <citation type="submission" date="2019-12" db="EMBL/GenBank/DDBJ databases">
        <title>Paraburkholderia acidiphila 7Q-K02 sp. nov and Paraburkholderia acidisoli DHF22 sp. nov., two strains isolated from forest soil.</title>
        <authorList>
            <person name="Gao Z."/>
            <person name="Qiu L."/>
        </authorList>
    </citation>
    <scope>NUCLEOTIDE SEQUENCE [LARGE SCALE GENOMIC DNA]</scope>
    <source>
        <strain evidence="8 9">7Q-K02</strain>
    </source>
</reference>
<feature type="transmembrane region" description="Helical" evidence="6">
    <location>
        <begin position="261"/>
        <end position="282"/>
    </location>
</feature>